<organism evidence="2 3">
    <name type="scientific">Frankia alni (strain DSM 45986 / CECT 9034 / ACN14a)</name>
    <dbReference type="NCBI Taxonomy" id="326424"/>
    <lineage>
        <taxon>Bacteria</taxon>
        <taxon>Bacillati</taxon>
        <taxon>Actinomycetota</taxon>
        <taxon>Actinomycetes</taxon>
        <taxon>Frankiales</taxon>
        <taxon>Frankiaceae</taxon>
        <taxon>Frankia</taxon>
    </lineage>
</organism>
<evidence type="ECO:0000313" key="3">
    <source>
        <dbReference type="Proteomes" id="UP000000657"/>
    </source>
</evidence>
<dbReference type="InterPro" id="IPR029058">
    <property type="entry name" value="AB_hydrolase_fold"/>
</dbReference>
<dbReference type="RefSeq" id="WP_011606501.1">
    <property type="nucleotide sequence ID" value="NC_008278.1"/>
</dbReference>
<keyword evidence="3" id="KW-1185">Reference proteome</keyword>
<evidence type="ECO:0000259" key="1">
    <source>
        <dbReference type="Pfam" id="PF00561"/>
    </source>
</evidence>
<dbReference type="PANTHER" id="PTHR43194">
    <property type="entry name" value="HYDROLASE ALPHA/BETA FOLD FAMILY"/>
    <property type="match status" value="1"/>
</dbReference>
<dbReference type="HOGENOM" id="CLU_927049_0_0_11"/>
<name>Q0REQ5_FRAAA</name>
<dbReference type="KEGG" id="fal:FRAAL5418"/>
<reference evidence="2 3" key="1">
    <citation type="journal article" date="2007" name="Genome Res.">
        <title>Genome characteristics of facultatively symbiotic Frankia sp. strains reflect host range and host plant biogeography.</title>
        <authorList>
            <person name="Normand P."/>
            <person name="Lapierre P."/>
            <person name="Tisa L.S."/>
            <person name="Gogarten J.P."/>
            <person name="Alloisio N."/>
            <person name="Bagnarol E."/>
            <person name="Bassi C.A."/>
            <person name="Berry A.M."/>
            <person name="Bickhart D.M."/>
            <person name="Choisne N."/>
            <person name="Couloux A."/>
            <person name="Cournoyer B."/>
            <person name="Cruveiller S."/>
            <person name="Daubin V."/>
            <person name="Demange N."/>
            <person name="Francino M.P."/>
            <person name="Goltsman E."/>
            <person name="Huang Y."/>
            <person name="Kopp O.R."/>
            <person name="Labarre L."/>
            <person name="Lapidus A."/>
            <person name="Lavire C."/>
            <person name="Marechal J."/>
            <person name="Martinez M."/>
            <person name="Mastronunzio J.E."/>
            <person name="Mullin B.C."/>
            <person name="Niemann J."/>
            <person name="Pujic P."/>
            <person name="Rawnsley T."/>
            <person name="Rouy Z."/>
            <person name="Schenowitz C."/>
            <person name="Sellstedt A."/>
            <person name="Tavares F."/>
            <person name="Tomkins J.P."/>
            <person name="Vallenet D."/>
            <person name="Valverde C."/>
            <person name="Wall L.G."/>
            <person name="Wang Y."/>
            <person name="Medigue C."/>
            <person name="Benson D.R."/>
        </authorList>
    </citation>
    <scope>NUCLEOTIDE SEQUENCE [LARGE SCALE GENOMIC DNA]</scope>
    <source>
        <strain evidence="3">DSM 45986 / CECT 9034 / ACN14a</strain>
    </source>
</reference>
<dbReference type="InterPro" id="IPR050228">
    <property type="entry name" value="Carboxylesterase_BioH"/>
</dbReference>
<gene>
    <name evidence="2" type="ordered locus">FRAAL5418</name>
</gene>
<dbReference type="InterPro" id="IPR000073">
    <property type="entry name" value="AB_hydrolase_1"/>
</dbReference>
<dbReference type="EMBL" id="CT573213">
    <property type="protein sequence ID" value="CAJ64051.1"/>
    <property type="molecule type" value="Genomic_DNA"/>
</dbReference>
<dbReference type="Pfam" id="PF00561">
    <property type="entry name" value="Abhydrolase_1"/>
    <property type="match status" value="1"/>
</dbReference>
<evidence type="ECO:0000313" key="2">
    <source>
        <dbReference type="EMBL" id="CAJ64051.1"/>
    </source>
</evidence>
<feature type="domain" description="AB hydrolase-1" evidence="1">
    <location>
        <begin position="65"/>
        <end position="278"/>
    </location>
</feature>
<dbReference type="PANTHER" id="PTHR43194:SF2">
    <property type="entry name" value="PEROXISOMAL MEMBRANE PROTEIN LPX1"/>
    <property type="match status" value="1"/>
</dbReference>
<protein>
    <recommendedName>
        <fullName evidence="1">AB hydrolase-1 domain-containing protein</fullName>
    </recommendedName>
</protein>
<accession>Q0REQ5</accession>
<dbReference type="ESTHER" id="fraaa-q0req5">
    <property type="family name" value="6_AlphaBeta_hydrolase"/>
</dbReference>
<dbReference type="AlphaFoldDB" id="Q0REQ5"/>
<dbReference type="eggNOG" id="COG0596">
    <property type="taxonomic scope" value="Bacteria"/>
</dbReference>
<proteinExistence type="predicted"/>
<dbReference type="GO" id="GO:0003824">
    <property type="term" value="F:catalytic activity"/>
    <property type="evidence" value="ECO:0007669"/>
    <property type="project" value="UniProtKB-ARBA"/>
</dbReference>
<dbReference type="SUPFAM" id="SSF53474">
    <property type="entry name" value="alpha/beta-Hydrolases"/>
    <property type="match status" value="1"/>
</dbReference>
<dbReference type="Proteomes" id="UP000000657">
    <property type="component" value="Chromosome"/>
</dbReference>
<dbReference type="Gene3D" id="3.40.50.1820">
    <property type="entry name" value="alpha/beta hydrolase"/>
    <property type="match status" value="1"/>
</dbReference>
<sequence>MPATRWGPRIDERFARPLRRGLPASARTPGVRVVEAAGALLRVRDVGQGRTVVFVADPPVTVEAYSEVISRLAGRHRVVVLEPPGFGFSTPPAGFDGSFAATARVVEALLTDLGGAPMGLVFPCAFGYLGLDIATRRPDLVDRLVLTQAPSWAQEIAWRDSVARRSPLRWPGVGQLLLRPCAPLVARSWLRAATADATLTATLVRHSDAAFAAGATFALATAFQTYLNGPAPTLAPTVPVTLLWGDADRSHRGSDPQTLRDHVPSVRIHRLPGTGHFPELQRPDALAAALAVDATT</sequence>
<dbReference type="STRING" id="326424.FRAAL5418"/>